<dbReference type="RefSeq" id="WP_101345013.1">
    <property type="nucleotide sequence ID" value="NZ_PJAI02000010.1"/>
</dbReference>
<accession>A0ABY3MWA3</accession>
<gene>
    <name evidence="1" type="ORF">CWS31_010385</name>
</gene>
<evidence type="ECO:0000313" key="1">
    <source>
        <dbReference type="EMBL" id="TYK65492.1"/>
    </source>
</evidence>
<evidence type="ECO:0008006" key="3">
    <source>
        <dbReference type="Google" id="ProtNLM"/>
    </source>
</evidence>
<sequence>MKVKQAIKHLTLLSILTIGITACSTTPEPKPVVEKVIVEEPVIVEEEETVVNTVINNGVINIPVMRYAQIFAEYSDSLPAVLNYFTNASKEQIIDFYQQAFGEPYSQEVKRERLTLKYKQGDELMRVVISQQNNKRQVDVIVESNSGNNTTVN</sequence>
<dbReference type="Proteomes" id="UP000815846">
    <property type="component" value="Unassembled WGS sequence"/>
</dbReference>
<evidence type="ECO:0000313" key="2">
    <source>
        <dbReference type="Proteomes" id="UP000815846"/>
    </source>
</evidence>
<dbReference type="EMBL" id="PJAI02000010">
    <property type="protein sequence ID" value="TYK65492.1"/>
    <property type="molecule type" value="Genomic_DNA"/>
</dbReference>
<reference evidence="1 2" key="1">
    <citation type="submission" date="2019-08" db="EMBL/GenBank/DDBJ databases">
        <title>Microbe sample from Colwellia echini.</title>
        <authorList>
            <person name="Christiansen L."/>
            <person name="Pathiraja D."/>
            <person name="Schultz-Johansen M."/>
            <person name="Choi I.-G."/>
            <person name="Stougaard P."/>
        </authorList>
    </citation>
    <scope>NUCLEOTIDE SEQUENCE [LARGE SCALE GENOMIC DNA]</scope>
    <source>
        <strain evidence="1 2">A3</strain>
    </source>
</reference>
<keyword evidence="2" id="KW-1185">Reference proteome</keyword>
<comment type="caution">
    <text evidence="1">The sequence shown here is derived from an EMBL/GenBank/DDBJ whole genome shotgun (WGS) entry which is preliminary data.</text>
</comment>
<proteinExistence type="predicted"/>
<protein>
    <recommendedName>
        <fullName evidence="3">DUF3887 domain-containing protein</fullName>
    </recommendedName>
</protein>
<dbReference type="PROSITE" id="PS51257">
    <property type="entry name" value="PROKAR_LIPOPROTEIN"/>
    <property type="match status" value="1"/>
</dbReference>
<organism evidence="1 2">
    <name type="scientific">Colwellia echini</name>
    <dbReference type="NCBI Taxonomy" id="1982103"/>
    <lineage>
        <taxon>Bacteria</taxon>
        <taxon>Pseudomonadati</taxon>
        <taxon>Pseudomonadota</taxon>
        <taxon>Gammaproteobacteria</taxon>
        <taxon>Alteromonadales</taxon>
        <taxon>Colwelliaceae</taxon>
        <taxon>Colwellia</taxon>
    </lineage>
</organism>
<name>A0ABY3MWA3_9GAMM</name>